<dbReference type="Proteomes" id="UP001432027">
    <property type="component" value="Unassembled WGS sequence"/>
</dbReference>
<proteinExistence type="predicted"/>
<protein>
    <recommendedName>
        <fullName evidence="1">Apple domain-containing protein</fullName>
    </recommendedName>
</protein>
<feature type="non-terminal residue" evidence="2">
    <location>
        <position position="1"/>
    </location>
</feature>
<dbReference type="PROSITE" id="PS50948">
    <property type="entry name" value="PAN"/>
    <property type="match status" value="1"/>
</dbReference>
<sequence>TSGTCYVSTTSSIPRNVVSVIPTISQVGCQMLCTSDANCQATILNSARTSCILMGAEIYDPSSRTCAAPFVTYVKSKTGCVDVPQGPIAANYTPGECMEASDVVRDLAIDESYPACGTPPSTELRTVIDAIQHDGTHIVLENYYIGYAVWDKEVGSWYLELVDTPNKERYYFYSAKCVLAPISPLTPNCACAPLPTEPEDPGSQNFPGATRRGSHRVRKQLNRMSYLRTVGGKTWPSGNRFITCTMGTWMMLRTSESFNQYTLSTATCVS</sequence>
<evidence type="ECO:0000313" key="2">
    <source>
        <dbReference type="EMBL" id="GMS93495.1"/>
    </source>
</evidence>
<feature type="domain" description="Apple" evidence="1">
    <location>
        <begin position="5"/>
        <end position="78"/>
    </location>
</feature>
<evidence type="ECO:0000259" key="1">
    <source>
        <dbReference type="PROSITE" id="PS50948"/>
    </source>
</evidence>
<name>A0AAV5TGT8_9BILA</name>
<dbReference type="AlphaFoldDB" id="A0AAV5TGT8"/>
<evidence type="ECO:0000313" key="3">
    <source>
        <dbReference type="Proteomes" id="UP001432027"/>
    </source>
</evidence>
<organism evidence="2 3">
    <name type="scientific">Pristionchus entomophagus</name>
    <dbReference type="NCBI Taxonomy" id="358040"/>
    <lineage>
        <taxon>Eukaryota</taxon>
        <taxon>Metazoa</taxon>
        <taxon>Ecdysozoa</taxon>
        <taxon>Nematoda</taxon>
        <taxon>Chromadorea</taxon>
        <taxon>Rhabditida</taxon>
        <taxon>Rhabditina</taxon>
        <taxon>Diplogasteromorpha</taxon>
        <taxon>Diplogasteroidea</taxon>
        <taxon>Neodiplogasteridae</taxon>
        <taxon>Pristionchus</taxon>
    </lineage>
</organism>
<accession>A0AAV5TGT8</accession>
<gene>
    <name evidence="2" type="ORF">PENTCL1PPCAC_15670</name>
</gene>
<dbReference type="InterPro" id="IPR003609">
    <property type="entry name" value="Pan_app"/>
</dbReference>
<comment type="caution">
    <text evidence="2">The sequence shown here is derived from an EMBL/GenBank/DDBJ whole genome shotgun (WGS) entry which is preliminary data.</text>
</comment>
<keyword evidence="3" id="KW-1185">Reference proteome</keyword>
<dbReference type="EMBL" id="BTSX01000004">
    <property type="protein sequence ID" value="GMS93495.1"/>
    <property type="molecule type" value="Genomic_DNA"/>
</dbReference>
<reference evidence="2" key="1">
    <citation type="submission" date="2023-10" db="EMBL/GenBank/DDBJ databases">
        <title>Genome assembly of Pristionchus species.</title>
        <authorList>
            <person name="Yoshida K."/>
            <person name="Sommer R.J."/>
        </authorList>
    </citation>
    <scope>NUCLEOTIDE SEQUENCE</scope>
    <source>
        <strain evidence="2">RS0144</strain>
    </source>
</reference>